<protein>
    <submittedName>
        <fullName evidence="1">Uncharacterized protein</fullName>
    </submittedName>
</protein>
<dbReference type="RefSeq" id="WP_038567301.1">
    <property type="nucleotide sequence ID" value="NZ_CP008889.1"/>
</dbReference>
<dbReference type="AlphaFoldDB" id="A0A075JJV3"/>
<evidence type="ECO:0000313" key="2">
    <source>
        <dbReference type="Proteomes" id="UP000027986"/>
    </source>
</evidence>
<sequence>MSDTVITPRPHVAERRALRHLVLHDLDDTSLHALTDPEPGSGAPAHDAGWRDLVAAVTRRPRRTTRTLITGPAALERAVLDVVAPLCDGAGVWDGRASASAPDLLIGALPWRYEELGDVPDLPGPLTGPAPAVLPLAFTARTVTVGPVAGAGGACAGCVNPAYSSGTRRPDAALSPALFAFAAGAAGLFVRAFAAGNVTACSISLTFDMAAPHVEHRLWSCTPTCRDAA</sequence>
<reference evidence="1 2" key="1">
    <citation type="submission" date="2014-07" db="EMBL/GenBank/DDBJ databases">
        <title>Genome Sequencing of Dermacoccus nishinomiyaensis.</title>
        <authorList>
            <person name="Hong K.W."/>
            <person name="Chan K.G."/>
        </authorList>
    </citation>
    <scope>NUCLEOTIDE SEQUENCE [LARGE SCALE GENOMIC DNA]</scope>
    <source>
        <strain evidence="1 2">M25</strain>
    </source>
</reference>
<dbReference type="HOGENOM" id="CLU_1208166_0_0_11"/>
<dbReference type="KEGG" id="dni:HX89_04540"/>
<gene>
    <name evidence="1" type="ORF">HX89_04540</name>
</gene>
<dbReference type="OrthoDB" id="9983072at2"/>
<dbReference type="GeneID" id="41840461"/>
<name>A0A075JJV3_9MICO</name>
<evidence type="ECO:0000313" key="1">
    <source>
        <dbReference type="EMBL" id="AIF40338.1"/>
    </source>
</evidence>
<dbReference type="Proteomes" id="UP000027986">
    <property type="component" value="Chromosome"/>
</dbReference>
<proteinExistence type="predicted"/>
<organism evidence="1 2">
    <name type="scientific">Dermacoccus nishinomiyaensis</name>
    <dbReference type="NCBI Taxonomy" id="1274"/>
    <lineage>
        <taxon>Bacteria</taxon>
        <taxon>Bacillati</taxon>
        <taxon>Actinomycetota</taxon>
        <taxon>Actinomycetes</taxon>
        <taxon>Micrococcales</taxon>
        <taxon>Dermacoccaceae</taxon>
        <taxon>Dermacoccus</taxon>
    </lineage>
</organism>
<dbReference type="EMBL" id="CP008889">
    <property type="protein sequence ID" value="AIF40338.1"/>
    <property type="molecule type" value="Genomic_DNA"/>
</dbReference>
<accession>A0A075JJV3</accession>
<keyword evidence="2" id="KW-1185">Reference proteome</keyword>